<feature type="disulfide bond" evidence="7">
    <location>
        <begin position="194"/>
        <end position="203"/>
    </location>
</feature>
<evidence type="ECO:0000256" key="9">
    <source>
        <dbReference type="SAM" id="Phobius"/>
    </source>
</evidence>
<evidence type="ECO:0000256" key="6">
    <source>
        <dbReference type="PIRSR" id="PIRSR600175-1"/>
    </source>
</evidence>
<dbReference type="AlphaFoldDB" id="A0A9Q1CJ95"/>
<keyword evidence="8" id="KW-0769">Symport</keyword>
<evidence type="ECO:0000313" key="10">
    <source>
        <dbReference type="EMBL" id="KAJ8045966.1"/>
    </source>
</evidence>
<evidence type="ECO:0000256" key="5">
    <source>
        <dbReference type="ARBA" id="ARBA00023136"/>
    </source>
</evidence>
<feature type="transmembrane region" description="Helical" evidence="9">
    <location>
        <begin position="271"/>
        <end position="288"/>
    </location>
</feature>
<keyword evidence="5 9" id="KW-0472">Membrane</keyword>
<dbReference type="OrthoDB" id="6581954at2759"/>
<feature type="binding site" evidence="6">
    <location>
        <position position="92"/>
    </location>
    <ligand>
        <name>Na(+)</name>
        <dbReference type="ChEBI" id="CHEBI:29101"/>
        <label>1</label>
    </ligand>
</feature>
<accession>A0A9Q1CJ95</accession>
<keyword evidence="6" id="KW-0479">Metal-binding</keyword>
<feature type="transmembrane region" description="Helical" evidence="9">
    <location>
        <begin position="83"/>
        <end position="101"/>
    </location>
</feature>
<dbReference type="PRINTS" id="PR00176">
    <property type="entry name" value="NANEUSMPORT"/>
</dbReference>
<keyword evidence="6" id="KW-0915">Sodium</keyword>
<dbReference type="Pfam" id="PF00209">
    <property type="entry name" value="SNF"/>
    <property type="match status" value="1"/>
</dbReference>
<keyword evidence="4 9" id="KW-1133">Transmembrane helix</keyword>
<dbReference type="GO" id="GO:0046872">
    <property type="term" value="F:metal ion binding"/>
    <property type="evidence" value="ECO:0007669"/>
    <property type="project" value="UniProtKB-KW"/>
</dbReference>
<keyword evidence="11" id="KW-1185">Reference proteome</keyword>
<dbReference type="PROSITE" id="PS50267">
    <property type="entry name" value="NA_NEUROTRAN_SYMP_3"/>
    <property type="match status" value="1"/>
</dbReference>
<reference evidence="10" key="1">
    <citation type="submission" date="2021-10" db="EMBL/GenBank/DDBJ databases">
        <title>Tropical sea cucumber genome reveals ecological adaptation and Cuvierian tubules defense mechanism.</title>
        <authorList>
            <person name="Chen T."/>
        </authorList>
    </citation>
    <scope>NUCLEOTIDE SEQUENCE</scope>
    <source>
        <strain evidence="10">Nanhai2018</strain>
        <tissue evidence="10">Muscle</tissue>
    </source>
</reference>
<keyword evidence="3 8" id="KW-0812">Transmembrane</keyword>
<feature type="transmembrane region" description="Helical" evidence="9">
    <location>
        <begin position="300"/>
        <end position="320"/>
    </location>
</feature>
<dbReference type="SUPFAM" id="SSF161070">
    <property type="entry name" value="SNF-like"/>
    <property type="match status" value="1"/>
</dbReference>
<evidence type="ECO:0000256" key="3">
    <source>
        <dbReference type="ARBA" id="ARBA00022692"/>
    </source>
</evidence>
<keyword evidence="2 8" id="KW-0813">Transport</keyword>
<evidence type="ECO:0000256" key="7">
    <source>
        <dbReference type="PIRSR" id="PIRSR600175-2"/>
    </source>
</evidence>
<feature type="binding site" evidence="6">
    <location>
        <position position="96"/>
    </location>
    <ligand>
        <name>Na(+)</name>
        <dbReference type="ChEBI" id="CHEBI:29101"/>
        <label>1</label>
    </ligand>
</feature>
<dbReference type="GO" id="GO:0005886">
    <property type="term" value="C:plasma membrane"/>
    <property type="evidence" value="ECO:0007669"/>
    <property type="project" value="TreeGrafter"/>
</dbReference>
<keyword evidence="7" id="KW-1015">Disulfide bond</keyword>
<dbReference type="PANTHER" id="PTHR11616:SF309">
    <property type="entry name" value="TRANSPORTER"/>
    <property type="match status" value="1"/>
</dbReference>
<comment type="subcellular location">
    <subcellularLocation>
        <location evidence="1">Membrane</location>
        <topology evidence="1">Multi-pass membrane protein</topology>
    </subcellularLocation>
</comment>
<evidence type="ECO:0000256" key="8">
    <source>
        <dbReference type="RuleBase" id="RU003732"/>
    </source>
</evidence>
<evidence type="ECO:0000313" key="11">
    <source>
        <dbReference type="Proteomes" id="UP001152320"/>
    </source>
</evidence>
<sequence length="406" mass="45653">MEKITMAHPGVNFRGHAPYRSDEAVPLNSKGGDSTKYKIMESEYNKSTETFGKKAPEDIADGKTRESEDELLERGHWTGKLDFMLALIGFSVGLGNVWRFPYLCYKNGGGAFLIPYFLCLALGGIPLLILEIGLGQFTAQGGVTSWRLLPVFKGIGGANIVILTYLNTYYTVIMAWALYYMIMSFTKVVPWSKCDNEWNTELCFVPGVDELKNCTSDVTDMTPTVTPDYVTEVGNGTCIDPSDRVSSTVEFWERKILQIHLSTGIDDLGGINWQLMLCLMGSWVLVYLCICKGVKSSGKVVYFTAPFPYVLLTILLVRAVTLDNAVEGIIFYLKPDLSKLGESQVDIWVLYTHYPAVERQTRQKDHRTFLEIFQRKFCHNLVLLVHTMYSNGIPCSLQPIEIKMSL</sequence>
<dbReference type="Proteomes" id="UP001152320">
    <property type="component" value="Chromosome 3"/>
</dbReference>
<dbReference type="GO" id="GO:0015293">
    <property type="term" value="F:symporter activity"/>
    <property type="evidence" value="ECO:0007669"/>
    <property type="project" value="UniProtKB-KW"/>
</dbReference>
<dbReference type="PANTHER" id="PTHR11616">
    <property type="entry name" value="SODIUM/CHLORIDE DEPENDENT TRANSPORTER"/>
    <property type="match status" value="1"/>
</dbReference>
<protein>
    <recommendedName>
        <fullName evidence="8">Transporter</fullName>
    </recommendedName>
</protein>
<feature type="transmembrane region" description="Helical" evidence="9">
    <location>
        <begin position="113"/>
        <end position="134"/>
    </location>
</feature>
<feature type="binding site" evidence="6">
    <location>
        <position position="89"/>
    </location>
    <ligand>
        <name>Na(+)</name>
        <dbReference type="ChEBI" id="CHEBI:29101"/>
        <label>1</label>
    </ligand>
</feature>
<dbReference type="EMBL" id="JAIZAY010000003">
    <property type="protein sequence ID" value="KAJ8045966.1"/>
    <property type="molecule type" value="Genomic_DNA"/>
</dbReference>
<feature type="transmembrane region" description="Helical" evidence="9">
    <location>
        <begin position="155"/>
        <end position="182"/>
    </location>
</feature>
<evidence type="ECO:0000256" key="1">
    <source>
        <dbReference type="ARBA" id="ARBA00004141"/>
    </source>
</evidence>
<dbReference type="PROSITE" id="PS00754">
    <property type="entry name" value="NA_NEUROTRAN_SYMP_2"/>
    <property type="match status" value="1"/>
</dbReference>
<gene>
    <name evidence="10" type="ORF">HOLleu_09096</name>
</gene>
<dbReference type="InterPro" id="IPR037272">
    <property type="entry name" value="SNS_sf"/>
</dbReference>
<name>A0A9Q1CJ95_HOLLE</name>
<dbReference type="GO" id="GO:0006865">
    <property type="term" value="P:amino acid transport"/>
    <property type="evidence" value="ECO:0007669"/>
    <property type="project" value="TreeGrafter"/>
</dbReference>
<dbReference type="PROSITE" id="PS00610">
    <property type="entry name" value="NA_NEUROTRAN_SYMP_1"/>
    <property type="match status" value="1"/>
</dbReference>
<comment type="similarity">
    <text evidence="8">Belongs to the sodium:neurotransmitter symporter (SNF) (TC 2.A.22) family.</text>
</comment>
<evidence type="ECO:0000256" key="2">
    <source>
        <dbReference type="ARBA" id="ARBA00022448"/>
    </source>
</evidence>
<proteinExistence type="inferred from homology"/>
<dbReference type="InterPro" id="IPR000175">
    <property type="entry name" value="Na/ntran_symport"/>
</dbReference>
<dbReference type="GO" id="GO:0035725">
    <property type="term" value="P:sodium ion transmembrane transport"/>
    <property type="evidence" value="ECO:0007669"/>
    <property type="project" value="TreeGrafter"/>
</dbReference>
<comment type="caution">
    <text evidence="10">The sequence shown here is derived from an EMBL/GenBank/DDBJ whole genome shotgun (WGS) entry which is preliminary data.</text>
</comment>
<evidence type="ECO:0000256" key="4">
    <source>
        <dbReference type="ARBA" id="ARBA00022989"/>
    </source>
</evidence>
<organism evidence="10 11">
    <name type="scientific">Holothuria leucospilota</name>
    <name type="common">Black long sea cucumber</name>
    <name type="synonym">Mertensiothuria leucospilota</name>
    <dbReference type="NCBI Taxonomy" id="206669"/>
    <lineage>
        <taxon>Eukaryota</taxon>
        <taxon>Metazoa</taxon>
        <taxon>Echinodermata</taxon>
        <taxon>Eleutherozoa</taxon>
        <taxon>Echinozoa</taxon>
        <taxon>Holothuroidea</taxon>
        <taxon>Aspidochirotacea</taxon>
        <taxon>Aspidochirotida</taxon>
        <taxon>Holothuriidae</taxon>
        <taxon>Holothuria</taxon>
    </lineage>
</organism>